<dbReference type="PROSITE" id="PS00411">
    <property type="entry name" value="KINESIN_MOTOR_1"/>
    <property type="match status" value="1"/>
</dbReference>
<dbReference type="EMBL" id="CP142734">
    <property type="protein sequence ID" value="WUR04627.1"/>
    <property type="molecule type" value="Genomic_DNA"/>
</dbReference>
<accession>A0AAX4JF71</accession>
<keyword evidence="2" id="KW-0963">Cytoplasm</keyword>
<dbReference type="Pfam" id="PF00225">
    <property type="entry name" value="Kinesin"/>
    <property type="match status" value="1"/>
</dbReference>
<feature type="coiled-coil region" evidence="8">
    <location>
        <begin position="341"/>
        <end position="433"/>
    </location>
</feature>
<evidence type="ECO:0000256" key="8">
    <source>
        <dbReference type="SAM" id="Coils"/>
    </source>
</evidence>
<protein>
    <recommendedName>
        <fullName evidence="7">Kinesin-like protein</fullName>
    </recommendedName>
</protein>
<dbReference type="SMART" id="SM00129">
    <property type="entry name" value="KISc"/>
    <property type="match status" value="1"/>
</dbReference>
<comment type="similarity">
    <text evidence="6 7">Belongs to the TRAFAC class myosin-kinesin ATPase superfamily. Kinesin family.</text>
</comment>
<keyword evidence="7" id="KW-0493">Microtubule</keyword>
<keyword evidence="4 6" id="KW-0067">ATP-binding</keyword>
<evidence type="ECO:0000256" key="4">
    <source>
        <dbReference type="ARBA" id="ARBA00022840"/>
    </source>
</evidence>
<evidence type="ECO:0000256" key="3">
    <source>
        <dbReference type="ARBA" id="ARBA00022741"/>
    </source>
</evidence>
<dbReference type="PANTHER" id="PTHR47969">
    <property type="entry name" value="CHROMOSOME-ASSOCIATED KINESIN KIF4A-RELATED"/>
    <property type="match status" value="1"/>
</dbReference>
<dbReference type="PRINTS" id="PR00380">
    <property type="entry name" value="KINESINHEAVY"/>
</dbReference>
<dbReference type="GO" id="GO:0005737">
    <property type="term" value="C:cytoplasm"/>
    <property type="evidence" value="ECO:0007669"/>
    <property type="project" value="UniProtKB-SubCell"/>
</dbReference>
<feature type="domain" description="Kinesin motor" evidence="10">
    <location>
        <begin position="5"/>
        <end position="331"/>
    </location>
</feature>
<dbReference type="SMART" id="SM00320">
    <property type="entry name" value="WD40"/>
    <property type="match status" value="3"/>
</dbReference>
<dbReference type="Proteomes" id="UP001334084">
    <property type="component" value="Chromosome 9"/>
</dbReference>
<keyword evidence="3 6" id="KW-0547">Nucleotide-binding</keyword>
<sequence length="853" mass="96960">MQNKNINVEIRIKPSLESSLEVNSNSLQVGTKKYFFNKVHITTTQKQIFEGSVVPLLEKFLKGENCTILAYGQTGSGKTYTMGIEDDTLNNLDLIDSCSKGIVPRSLEYLFNKDCKISCSFIEIYNEEVIDLLSSHKIPLSLRESKGDVIIAGVTEKEVYNLEEVTNLLRQGCQERTTKSTNMNSQSSRSHAIFTLTNFNFNKNSSNEISNSKIVVTNNKNSPNVVTNMISYSKISFVDLAGSERLKRTLCTGVRAKESISINSGLLALGNVISSLYLKRSHIPYRDSKLTRILQSCLNTHILMIACISSISKDINETNNTLKYASRASSIEMNIKKNIEVDTSKYEIIKLKKEIQRLSTENQILRERMKKIKSEDVEELIKENRRMKNEIERKKEEGKSEDIAQMIIKHPFVQNLINENERLQKNQDKIKRDGDKINMDKMNGDGDKMNGDKVNGDGDTTNGDKVNDENKIYIYTDENKINTDKNTDYNKINTNKDINTDINTIENKLSWKRIKHVTFDISPPKKKSSLWTPRKERVLMDTVVKDKILGYIPHSMIIYNDHLIFSSYDNLLRVRSPSGEISTLCSDAGIKCLCSDESILYSTRMILKTVDFRTKGMPLYAYRNEISCIMKRGHLIYTGHEDGSLSVLDIRNMSIKSEKIHSGTIFCIEEQNNKIYTCSRDHTIKMIDTTNNNQCKQNYSSNNNNQCNQSYVKSSNIYGNTSSTNNTNTCTNVSSAYLLNPPHFDVVHSLIKYKGDLLSLSRDCSLKRWREGEIVKTVPNAHSSWIKCGVALSDSFVTGSKNGTLRYWDYCEDSVFCVGSFKTGPVNCMVRYKEGAYVGAQNKEITYLISTYK</sequence>
<dbReference type="InterPro" id="IPR015943">
    <property type="entry name" value="WD40/YVTN_repeat-like_dom_sf"/>
</dbReference>
<dbReference type="InterPro" id="IPR027417">
    <property type="entry name" value="P-loop_NTPase"/>
</dbReference>
<feature type="binding site" evidence="6">
    <location>
        <begin position="72"/>
        <end position="79"/>
    </location>
    <ligand>
        <name>ATP</name>
        <dbReference type="ChEBI" id="CHEBI:30616"/>
    </ligand>
</feature>
<evidence type="ECO:0000256" key="2">
    <source>
        <dbReference type="ARBA" id="ARBA00022490"/>
    </source>
</evidence>
<gene>
    <name evidence="11" type="ORF">VNE69_09179</name>
</gene>
<comment type="subcellular location">
    <subcellularLocation>
        <location evidence="1">Cytoplasm</location>
    </subcellularLocation>
</comment>
<reference evidence="11" key="1">
    <citation type="journal article" date="2024" name="BMC Genomics">
        <title>Functional annotation of a divergent genome using sequence and structure-based similarity.</title>
        <authorList>
            <person name="Svedberg D."/>
            <person name="Winiger R.R."/>
            <person name="Berg A."/>
            <person name="Sharma H."/>
            <person name="Tellgren-Roth C."/>
            <person name="Debrunner-Vossbrinck B.A."/>
            <person name="Vossbrinck C.R."/>
            <person name="Barandun J."/>
        </authorList>
    </citation>
    <scope>NUCLEOTIDE SEQUENCE</scope>
    <source>
        <strain evidence="11">Illinois isolate</strain>
    </source>
</reference>
<evidence type="ECO:0000313" key="12">
    <source>
        <dbReference type="Proteomes" id="UP001334084"/>
    </source>
</evidence>
<evidence type="ECO:0000256" key="7">
    <source>
        <dbReference type="RuleBase" id="RU000394"/>
    </source>
</evidence>
<dbReference type="PANTHER" id="PTHR47969:SF15">
    <property type="entry name" value="CHROMOSOME-ASSOCIATED KINESIN KIF4A-RELATED"/>
    <property type="match status" value="1"/>
</dbReference>
<dbReference type="KEGG" id="vnx:VNE69_09179"/>
<dbReference type="InterPro" id="IPR001752">
    <property type="entry name" value="Kinesin_motor_dom"/>
</dbReference>
<dbReference type="RefSeq" id="XP_065330772.1">
    <property type="nucleotide sequence ID" value="XM_065474700.1"/>
</dbReference>
<dbReference type="GO" id="GO:0007018">
    <property type="term" value="P:microtubule-based movement"/>
    <property type="evidence" value="ECO:0007669"/>
    <property type="project" value="InterPro"/>
</dbReference>
<feature type="region of interest" description="Disordered" evidence="9">
    <location>
        <begin position="435"/>
        <end position="463"/>
    </location>
</feature>
<dbReference type="GeneID" id="90542458"/>
<dbReference type="InterPro" id="IPR036322">
    <property type="entry name" value="WD40_repeat_dom_sf"/>
</dbReference>
<proteinExistence type="inferred from homology"/>
<dbReference type="GO" id="GO:0003777">
    <property type="term" value="F:microtubule motor activity"/>
    <property type="evidence" value="ECO:0007669"/>
    <property type="project" value="InterPro"/>
</dbReference>
<dbReference type="GO" id="GO:0051231">
    <property type="term" value="P:spindle elongation"/>
    <property type="evidence" value="ECO:0007669"/>
    <property type="project" value="TreeGrafter"/>
</dbReference>
<dbReference type="InterPro" id="IPR027640">
    <property type="entry name" value="Kinesin-like_fam"/>
</dbReference>
<dbReference type="InterPro" id="IPR019821">
    <property type="entry name" value="Kinesin_motor_CS"/>
</dbReference>
<dbReference type="GO" id="GO:0007052">
    <property type="term" value="P:mitotic spindle organization"/>
    <property type="evidence" value="ECO:0007669"/>
    <property type="project" value="TreeGrafter"/>
</dbReference>
<dbReference type="Gene3D" id="2.130.10.10">
    <property type="entry name" value="YVTN repeat-like/Quinoprotein amine dehydrogenase"/>
    <property type="match status" value="2"/>
</dbReference>
<evidence type="ECO:0000256" key="1">
    <source>
        <dbReference type="ARBA" id="ARBA00004496"/>
    </source>
</evidence>
<organism evidence="11 12">
    <name type="scientific">Vairimorpha necatrix</name>
    <dbReference type="NCBI Taxonomy" id="6039"/>
    <lineage>
        <taxon>Eukaryota</taxon>
        <taxon>Fungi</taxon>
        <taxon>Fungi incertae sedis</taxon>
        <taxon>Microsporidia</taxon>
        <taxon>Nosematidae</taxon>
        <taxon>Vairimorpha</taxon>
    </lineage>
</organism>
<name>A0AAX4JF71_9MICR</name>
<evidence type="ECO:0000256" key="9">
    <source>
        <dbReference type="SAM" id="MobiDB-lite"/>
    </source>
</evidence>
<dbReference type="AlphaFoldDB" id="A0AAX4JF71"/>
<dbReference type="GO" id="GO:0005524">
    <property type="term" value="F:ATP binding"/>
    <property type="evidence" value="ECO:0007669"/>
    <property type="project" value="UniProtKB-UniRule"/>
</dbReference>
<feature type="compositionally biased region" description="Basic and acidic residues" evidence="9">
    <location>
        <begin position="435"/>
        <end position="456"/>
    </location>
</feature>
<evidence type="ECO:0000313" key="11">
    <source>
        <dbReference type="EMBL" id="WUR04627.1"/>
    </source>
</evidence>
<dbReference type="SUPFAM" id="SSF52540">
    <property type="entry name" value="P-loop containing nucleoside triphosphate hydrolases"/>
    <property type="match status" value="1"/>
</dbReference>
<dbReference type="GO" id="GO:0005875">
    <property type="term" value="C:microtubule associated complex"/>
    <property type="evidence" value="ECO:0007669"/>
    <property type="project" value="TreeGrafter"/>
</dbReference>
<evidence type="ECO:0000256" key="5">
    <source>
        <dbReference type="ARBA" id="ARBA00023054"/>
    </source>
</evidence>
<dbReference type="GO" id="GO:0005874">
    <property type="term" value="C:microtubule"/>
    <property type="evidence" value="ECO:0007669"/>
    <property type="project" value="UniProtKB-KW"/>
</dbReference>
<dbReference type="InterPro" id="IPR036961">
    <property type="entry name" value="Kinesin_motor_dom_sf"/>
</dbReference>
<dbReference type="PROSITE" id="PS50067">
    <property type="entry name" value="KINESIN_MOTOR_2"/>
    <property type="match status" value="1"/>
</dbReference>
<keyword evidence="6 7" id="KW-0505">Motor protein</keyword>
<keyword evidence="12" id="KW-1185">Reference proteome</keyword>
<dbReference type="SUPFAM" id="SSF50978">
    <property type="entry name" value="WD40 repeat-like"/>
    <property type="match status" value="1"/>
</dbReference>
<keyword evidence="5 8" id="KW-0175">Coiled coil</keyword>
<evidence type="ECO:0000256" key="6">
    <source>
        <dbReference type="PROSITE-ProRule" id="PRU00283"/>
    </source>
</evidence>
<evidence type="ECO:0000259" key="10">
    <source>
        <dbReference type="PROSITE" id="PS50067"/>
    </source>
</evidence>
<dbReference type="Gene3D" id="3.40.850.10">
    <property type="entry name" value="Kinesin motor domain"/>
    <property type="match status" value="1"/>
</dbReference>
<dbReference type="GO" id="GO:0008017">
    <property type="term" value="F:microtubule binding"/>
    <property type="evidence" value="ECO:0007669"/>
    <property type="project" value="InterPro"/>
</dbReference>
<dbReference type="InterPro" id="IPR001680">
    <property type="entry name" value="WD40_rpt"/>
</dbReference>